<feature type="non-terminal residue" evidence="1">
    <location>
        <position position="225"/>
    </location>
</feature>
<comment type="caution">
    <text evidence="1">The sequence shown here is derived from an EMBL/GenBank/DDBJ whole genome shotgun (WGS) entry which is preliminary data.</text>
</comment>
<dbReference type="EMBL" id="MU274906">
    <property type="protein sequence ID" value="KAI0091064.1"/>
    <property type="molecule type" value="Genomic_DNA"/>
</dbReference>
<name>A0ACB8UA51_9APHY</name>
<reference evidence="1" key="1">
    <citation type="journal article" date="2021" name="Environ. Microbiol.">
        <title>Gene family expansions and transcriptome signatures uncover fungal adaptations to wood decay.</title>
        <authorList>
            <person name="Hage H."/>
            <person name="Miyauchi S."/>
            <person name="Viragh M."/>
            <person name="Drula E."/>
            <person name="Min B."/>
            <person name="Chaduli D."/>
            <person name="Navarro D."/>
            <person name="Favel A."/>
            <person name="Norest M."/>
            <person name="Lesage-Meessen L."/>
            <person name="Balint B."/>
            <person name="Merenyi Z."/>
            <person name="de Eugenio L."/>
            <person name="Morin E."/>
            <person name="Martinez A.T."/>
            <person name="Baldrian P."/>
            <person name="Stursova M."/>
            <person name="Martinez M.J."/>
            <person name="Novotny C."/>
            <person name="Magnuson J.K."/>
            <person name="Spatafora J.W."/>
            <person name="Maurice S."/>
            <person name="Pangilinan J."/>
            <person name="Andreopoulos W."/>
            <person name="LaButti K."/>
            <person name="Hundley H."/>
            <person name="Na H."/>
            <person name="Kuo A."/>
            <person name="Barry K."/>
            <person name="Lipzen A."/>
            <person name="Henrissat B."/>
            <person name="Riley R."/>
            <person name="Ahrendt S."/>
            <person name="Nagy L.G."/>
            <person name="Grigoriev I.V."/>
            <person name="Martin F."/>
            <person name="Rosso M.N."/>
        </authorList>
    </citation>
    <scope>NUCLEOTIDE SEQUENCE</scope>
    <source>
        <strain evidence="1">CBS 384.51</strain>
    </source>
</reference>
<feature type="non-terminal residue" evidence="1">
    <location>
        <position position="1"/>
    </location>
</feature>
<organism evidence="1 2">
    <name type="scientific">Irpex rosettiformis</name>
    <dbReference type="NCBI Taxonomy" id="378272"/>
    <lineage>
        <taxon>Eukaryota</taxon>
        <taxon>Fungi</taxon>
        <taxon>Dikarya</taxon>
        <taxon>Basidiomycota</taxon>
        <taxon>Agaricomycotina</taxon>
        <taxon>Agaricomycetes</taxon>
        <taxon>Polyporales</taxon>
        <taxon>Irpicaceae</taxon>
        <taxon>Irpex</taxon>
    </lineage>
</organism>
<dbReference type="Proteomes" id="UP001055072">
    <property type="component" value="Unassembled WGS sequence"/>
</dbReference>
<sequence length="225" mass="25863">PTFGFCCNDGLIHLPSFEQPPFTLMRLFDDETPQAREFRLNIRQYNAALAFTSLGVHMDEHINSGSGPYVFRIHGELCHRIGSLLPVPGHEPQYAQLYIHDPQMALNLRMRRNTNVRADTMELLQRVLADNHDYAAIYQHAHEIWQAHRGTAEDIPIRLIYDNAYDDRRRYNLPSADEIAVIIPGDGEQTTASRDIILHVRSGQLQRIQDCHPAYAPLHYVLLFP</sequence>
<evidence type="ECO:0000313" key="2">
    <source>
        <dbReference type="Proteomes" id="UP001055072"/>
    </source>
</evidence>
<gene>
    <name evidence="1" type="ORF">BDY19DRAFT_877339</name>
</gene>
<keyword evidence="2" id="KW-1185">Reference proteome</keyword>
<proteinExistence type="predicted"/>
<protein>
    <submittedName>
        <fullName evidence="1">Uncharacterized protein</fullName>
    </submittedName>
</protein>
<accession>A0ACB8UA51</accession>
<evidence type="ECO:0000313" key="1">
    <source>
        <dbReference type="EMBL" id="KAI0091064.1"/>
    </source>
</evidence>